<proteinExistence type="predicted"/>
<reference evidence="1 2" key="1">
    <citation type="submission" date="2017-02" db="EMBL/GenBank/DDBJ databases">
        <title>Genome sequence of the nitrite-oxidizing bacterium Nitrobacter vulgaris strain Ab1.</title>
        <authorList>
            <person name="Mellbye B.L."/>
            <person name="Davis E.W."/>
            <person name="Spieck E."/>
            <person name="Chang J.H."/>
            <person name="Bottomley P.J."/>
            <person name="Sayavedra-Soto L.A."/>
        </authorList>
    </citation>
    <scope>NUCLEOTIDE SEQUENCE [LARGE SCALE GENOMIC DNA]</scope>
    <source>
        <strain evidence="1 2">Ab1</strain>
    </source>
</reference>
<dbReference type="AlphaFoldDB" id="A0A1V4I340"/>
<dbReference type="Proteomes" id="UP000189940">
    <property type="component" value="Unassembled WGS sequence"/>
</dbReference>
<evidence type="ECO:0000313" key="2">
    <source>
        <dbReference type="Proteomes" id="UP000189940"/>
    </source>
</evidence>
<keyword evidence="2" id="KW-1185">Reference proteome</keyword>
<gene>
    <name evidence="1" type="ORF">B2M20_00520</name>
</gene>
<evidence type="ECO:0000313" key="1">
    <source>
        <dbReference type="EMBL" id="OPH84651.1"/>
    </source>
</evidence>
<sequence length="60" mass="6510">MPLSGLLRSQRREIVTIEASSASPSLRAERSNPGATPKDWIASSLALLAMTMIQTHFISL</sequence>
<protein>
    <submittedName>
        <fullName evidence="1">Uncharacterized protein</fullName>
    </submittedName>
</protein>
<dbReference type="EMBL" id="MWPQ01000002">
    <property type="protein sequence ID" value="OPH84651.1"/>
    <property type="molecule type" value="Genomic_DNA"/>
</dbReference>
<organism evidence="1 2">
    <name type="scientific">Nitrobacter vulgaris</name>
    <dbReference type="NCBI Taxonomy" id="29421"/>
    <lineage>
        <taxon>Bacteria</taxon>
        <taxon>Pseudomonadati</taxon>
        <taxon>Pseudomonadota</taxon>
        <taxon>Alphaproteobacteria</taxon>
        <taxon>Hyphomicrobiales</taxon>
        <taxon>Nitrobacteraceae</taxon>
        <taxon>Nitrobacter</taxon>
    </lineage>
</organism>
<name>A0A1V4I340_NITVU</name>
<comment type="caution">
    <text evidence="1">The sequence shown here is derived from an EMBL/GenBank/DDBJ whole genome shotgun (WGS) entry which is preliminary data.</text>
</comment>
<accession>A0A1V4I340</accession>